<reference evidence="7 8" key="1">
    <citation type="submission" date="2018-03" db="EMBL/GenBank/DDBJ databases">
        <title>Lachnoclostridium SNUG30386 gen.nov., sp.nov., isolated from human faeces.</title>
        <authorList>
            <person name="Seo B."/>
            <person name="Jeon K."/>
            <person name="Ko G."/>
        </authorList>
    </citation>
    <scope>NUCLEOTIDE SEQUENCE [LARGE SCALE GENOMIC DNA]</scope>
    <source>
        <strain evidence="7 8">SNUG30386</strain>
    </source>
</reference>
<organism evidence="7 8">
    <name type="scientific">Clostridium fessum</name>
    <dbReference type="NCBI Taxonomy" id="2126740"/>
    <lineage>
        <taxon>Bacteria</taxon>
        <taxon>Bacillati</taxon>
        <taxon>Bacillota</taxon>
        <taxon>Clostridia</taxon>
        <taxon>Eubacteriales</taxon>
        <taxon>Clostridiaceae</taxon>
        <taxon>Clostridium</taxon>
    </lineage>
</organism>
<feature type="chain" id="PRO_5038488466" evidence="5">
    <location>
        <begin position="23"/>
        <end position="397"/>
    </location>
</feature>
<sequence>MKKRVVSLGLAAMMAMSMTACGGSGNAGTSESAAEDAQGAEGADGEVFKIGGIGPITGAAGAYGEAVKNGTELAINEINEAGGINGYQVAFNFQDDENDPEKAINAYNTLKDWNMQMLLGTVTSKPCIAVVAETTADNLFQLTPSGSAVESISGDNAFRVCYSDPDQGRASAQYIGEHKLATKIAIIYDSSSEYSDGIRESFVAEAPNQGLEVVASEAFTSDNNTDFSVQLDKAKESGADLVFLPIYYQEASVILKQANDKDFHPQFFGCDGMDGILSVDGFDESLAEGLMLLTPFSVDEESSQDFVTAYRDAYGIDPLQFAADAYDGVYAIKAAAEKAEITPDMSTSDICDALKTAMTEIQIDGLTGTEMHWTAEGEPQKAPKAVEIKDGKYEMMQ</sequence>
<proteinExistence type="inferred from homology"/>
<evidence type="ECO:0000256" key="1">
    <source>
        <dbReference type="ARBA" id="ARBA00010062"/>
    </source>
</evidence>
<accession>A0A2T3FTN0</accession>
<name>A0A2T3FTN0_9CLOT</name>
<dbReference type="Gene3D" id="3.40.50.2300">
    <property type="match status" value="2"/>
</dbReference>
<evidence type="ECO:0000313" key="8">
    <source>
        <dbReference type="Proteomes" id="UP000241048"/>
    </source>
</evidence>
<dbReference type="InterPro" id="IPR028081">
    <property type="entry name" value="Leu-bd"/>
</dbReference>
<keyword evidence="2" id="KW-0813">Transport</keyword>
<protein>
    <submittedName>
        <fullName evidence="7">Amino acid ABC transporter substrate-binding protein</fullName>
    </submittedName>
</protein>
<gene>
    <name evidence="7" type="ORF">C7U56_01220</name>
</gene>
<dbReference type="PROSITE" id="PS51257">
    <property type="entry name" value="PROKAR_LIPOPROTEIN"/>
    <property type="match status" value="1"/>
</dbReference>
<evidence type="ECO:0000259" key="6">
    <source>
        <dbReference type="Pfam" id="PF13458"/>
    </source>
</evidence>
<evidence type="ECO:0000256" key="4">
    <source>
        <dbReference type="ARBA" id="ARBA00022970"/>
    </source>
</evidence>
<comment type="caution">
    <text evidence="7">The sequence shown here is derived from an EMBL/GenBank/DDBJ whole genome shotgun (WGS) entry which is preliminary data.</text>
</comment>
<dbReference type="EMBL" id="PYLO01000001">
    <property type="protein sequence ID" value="PST38609.1"/>
    <property type="molecule type" value="Genomic_DNA"/>
</dbReference>
<dbReference type="SUPFAM" id="SSF53822">
    <property type="entry name" value="Periplasmic binding protein-like I"/>
    <property type="match status" value="1"/>
</dbReference>
<feature type="signal peptide" evidence="5">
    <location>
        <begin position="1"/>
        <end position="22"/>
    </location>
</feature>
<dbReference type="GO" id="GO:0006865">
    <property type="term" value="P:amino acid transport"/>
    <property type="evidence" value="ECO:0007669"/>
    <property type="project" value="UniProtKB-KW"/>
</dbReference>
<evidence type="ECO:0000256" key="5">
    <source>
        <dbReference type="SAM" id="SignalP"/>
    </source>
</evidence>
<keyword evidence="3 5" id="KW-0732">Signal</keyword>
<evidence type="ECO:0000256" key="3">
    <source>
        <dbReference type="ARBA" id="ARBA00022729"/>
    </source>
</evidence>
<dbReference type="InterPro" id="IPR000709">
    <property type="entry name" value="Leu_Ile_Val-bd"/>
</dbReference>
<dbReference type="PRINTS" id="PR00337">
    <property type="entry name" value="LEUILEVALBP"/>
</dbReference>
<dbReference type="Pfam" id="PF13458">
    <property type="entry name" value="Peripla_BP_6"/>
    <property type="match status" value="1"/>
</dbReference>
<dbReference type="PANTHER" id="PTHR30483">
    <property type="entry name" value="LEUCINE-SPECIFIC-BINDING PROTEIN"/>
    <property type="match status" value="1"/>
</dbReference>
<dbReference type="InterPro" id="IPR051010">
    <property type="entry name" value="BCAA_transport"/>
</dbReference>
<feature type="domain" description="Leucine-binding protein" evidence="6">
    <location>
        <begin position="49"/>
        <end position="391"/>
    </location>
</feature>
<dbReference type="CDD" id="cd06347">
    <property type="entry name" value="PBP1_ABC_LivK_ligand_binding-like"/>
    <property type="match status" value="1"/>
</dbReference>
<dbReference type="RefSeq" id="WP_106999828.1">
    <property type="nucleotide sequence ID" value="NZ_JAQDZI010000001.1"/>
</dbReference>
<dbReference type="Proteomes" id="UP000241048">
    <property type="component" value="Unassembled WGS sequence"/>
</dbReference>
<dbReference type="PANTHER" id="PTHR30483:SF6">
    <property type="entry name" value="PERIPLASMIC BINDING PROTEIN OF ABC TRANSPORTER FOR NATURAL AMINO ACIDS"/>
    <property type="match status" value="1"/>
</dbReference>
<keyword evidence="4" id="KW-0029">Amino-acid transport</keyword>
<dbReference type="AlphaFoldDB" id="A0A2T3FTN0"/>
<evidence type="ECO:0000313" key="7">
    <source>
        <dbReference type="EMBL" id="PST38609.1"/>
    </source>
</evidence>
<evidence type="ECO:0000256" key="2">
    <source>
        <dbReference type="ARBA" id="ARBA00022448"/>
    </source>
</evidence>
<dbReference type="InterPro" id="IPR028082">
    <property type="entry name" value="Peripla_BP_I"/>
</dbReference>
<comment type="similarity">
    <text evidence="1">Belongs to the leucine-binding protein family.</text>
</comment>
<keyword evidence="8" id="KW-1185">Reference proteome</keyword>